<evidence type="ECO:0000256" key="1">
    <source>
        <dbReference type="SAM" id="MobiDB-lite"/>
    </source>
</evidence>
<comment type="caution">
    <text evidence="3">The sequence shown here is derived from an EMBL/GenBank/DDBJ whole genome shotgun (WGS) entry which is preliminary data.</text>
</comment>
<keyword evidence="2" id="KW-0812">Transmembrane</keyword>
<evidence type="ECO:0000313" key="3">
    <source>
        <dbReference type="EMBL" id="TGY62724.1"/>
    </source>
</evidence>
<feature type="region of interest" description="Disordered" evidence="1">
    <location>
        <begin position="86"/>
        <end position="124"/>
    </location>
</feature>
<keyword evidence="2" id="KW-1133">Transmembrane helix</keyword>
<feature type="compositionally biased region" description="Low complexity" evidence="1">
    <location>
        <begin position="34"/>
        <end position="45"/>
    </location>
</feature>
<evidence type="ECO:0000256" key="2">
    <source>
        <dbReference type="SAM" id="Phobius"/>
    </source>
</evidence>
<name>A0A4S2F610_9ACTN</name>
<organism evidence="3 4">
    <name type="scientific">Muricaecibacterium torontonense</name>
    <dbReference type="NCBI Taxonomy" id="3032871"/>
    <lineage>
        <taxon>Bacteria</taxon>
        <taxon>Bacillati</taxon>
        <taxon>Actinomycetota</taxon>
        <taxon>Coriobacteriia</taxon>
        <taxon>Coriobacteriales</taxon>
        <taxon>Atopobiaceae</taxon>
        <taxon>Muricaecibacterium</taxon>
    </lineage>
</organism>
<feature type="compositionally biased region" description="Low complexity" evidence="1">
    <location>
        <begin position="86"/>
        <end position="109"/>
    </location>
</feature>
<feature type="transmembrane region" description="Helical" evidence="2">
    <location>
        <begin position="325"/>
        <end position="344"/>
    </location>
</feature>
<reference evidence="3 4" key="1">
    <citation type="submission" date="2019-04" db="EMBL/GenBank/DDBJ databases">
        <title>Microbes associate with the intestines of laboratory mice.</title>
        <authorList>
            <person name="Navarre W."/>
            <person name="Wong E."/>
            <person name="Huang K."/>
            <person name="Tropini C."/>
            <person name="Ng K."/>
            <person name="Yu B."/>
        </authorList>
    </citation>
    <scope>NUCLEOTIDE SEQUENCE [LARGE SCALE GENOMIC DNA]</scope>
    <source>
        <strain evidence="3 4">NM07_P-09</strain>
    </source>
</reference>
<feature type="compositionally biased region" description="Gly residues" evidence="1">
    <location>
        <begin position="1"/>
        <end position="33"/>
    </location>
</feature>
<dbReference type="Proteomes" id="UP000310263">
    <property type="component" value="Unassembled WGS sequence"/>
</dbReference>
<protein>
    <recommendedName>
        <fullName evidence="5">TPM domain-containing protein</fullName>
    </recommendedName>
</protein>
<dbReference type="AlphaFoldDB" id="A0A4S2F610"/>
<feature type="compositionally biased region" description="Gly residues" evidence="1">
    <location>
        <begin position="46"/>
        <end position="62"/>
    </location>
</feature>
<proteinExistence type="predicted"/>
<accession>A0A4S2F610</accession>
<keyword evidence="2" id="KW-0472">Membrane</keyword>
<evidence type="ECO:0000313" key="4">
    <source>
        <dbReference type="Proteomes" id="UP000310263"/>
    </source>
</evidence>
<feature type="region of interest" description="Disordered" evidence="1">
    <location>
        <begin position="1"/>
        <end position="65"/>
    </location>
</feature>
<dbReference type="EMBL" id="SRYE01000002">
    <property type="protein sequence ID" value="TGY62724.1"/>
    <property type="molecule type" value="Genomic_DNA"/>
</dbReference>
<dbReference type="OrthoDB" id="2067794at2"/>
<sequence length="389" mass="39864">MGRSSGAGSGGGGGGGFSGAGRSSGGFSGGSRSGGRSSRPSSGSHSGLGPGFGPMGGFGGPPMGYPRRRYRGGSFMGGFLGSMLGSSMGNSSKRTTAASSSQPAPAASSNPEGGSTPPATPQESTGGCGCGTLFVLLCAALLAWALFSAFGCAGSGDGAGSGAYASASSTHRREKLPAGTAQITPYYNDLDGDWIHNTAVLETGLRAFADETGVMPYVYILPNGYTTSTAELTQTAQEVYAQNFDDEGHFVLVFCDNGSGGYNCGYCVGSAARSVMDDEAVSVLAKNLDAAYANQSLSEEEIFSEAFSGTAQEIMADPAEARRPLIVGAVVIGVLVVAITIYGAHKNREKKRQAEQKRLDDLLNQPLETFGDQELEDLEKKYTDKGPSE</sequence>
<evidence type="ECO:0008006" key="5">
    <source>
        <dbReference type="Google" id="ProtNLM"/>
    </source>
</evidence>
<keyword evidence="4" id="KW-1185">Reference proteome</keyword>
<dbReference type="RefSeq" id="WP_136012451.1">
    <property type="nucleotide sequence ID" value="NZ_SRYE01000002.1"/>
</dbReference>
<gene>
    <name evidence="3" type="ORF">E5334_04805</name>
</gene>